<evidence type="ECO:0000313" key="1">
    <source>
        <dbReference type="EMBL" id="KAL2729169.1"/>
    </source>
</evidence>
<sequence>MQTSPGKLTKKNVFYSFTLLTPGHSHLDSSHLRLKGLALRVEVAVIGQTEECCQGSIRIIAWSLKGFGRCLPRNRRSGGNTSEKRSRRTVHIPTTGCRCNSDMVPVAAAKAAAKAAAAAVSPPTANTYRKKKKRKTFVKSEDVLLVILNELSDNIQNDRIFNRKILISKYDIMPIMPTAM</sequence>
<accession>A0ABD2B8V8</accession>
<reference evidence="1 2" key="1">
    <citation type="journal article" date="2024" name="Ann. Entomol. Soc. Am.">
        <title>Genomic analyses of the southern and eastern yellowjacket wasps (Hymenoptera: Vespidae) reveal evolutionary signatures of social life.</title>
        <authorList>
            <person name="Catto M.A."/>
            <person name="Caine P.B."/>
            <person name="Orr S.E."/>
            <person name="Hunt B.G."/>
            <person name="Goodisman M.A.D."/>
        </authorList>
    </citation>
    <scope>NUCLEOTIDE SEQUENCE [LARGE SCALE GENOMIC DNA]</scope>
    <source>
        <strain evidence="1">233</strain>
        <tissue evidence="1">Head and thorax</tissue>
    </source>
</reference>
<protein>
    <submittedName>
        <fullName evidence="1">Uncharacterized protein</fullName>
    </submittedName>
</protein>
<gene>
    <name evidence="1" type="ORF">V1478_005958</name>
</gene>
<dbReference type="AlphaFoldDB" id="A0ABD2B8V8"/>
<evidence type="ECO:0000313" key="2">
    <source>
        <dbReference type="Proteomes" id="UP001607302"/>
    </source>
</evidence>
<proteinExistence type="predicted"/>
<dbReference type="Proteomes" id="UP001607302">
    <property type="component" value="Unassembled WGS sequence"/>
</dbReference>
<name>A0ABD2B8V8_VESSQ</name>
<keyword evidence="2" id="KW-1185">Reference proteome</keyword>
<organism evidence="1 2">
    <name type="scientific">Vespula squamosa</name>
    <name type="common">Southern yellow jacket</name>
    <name type="synonym">Wasp</name>
    <dbReference type="NCBI Taxonomy" id="30214"/>
    <lineage>
        <taxon>Eukaryota</taxon>
        <taxon>Metazoa</taxon>
        <taxon>Ecdysozoa</taxon>
        <taxon>Arthropoda</taxon>
        <taxon>Hexapoda</taxon>
        <taxon>Insecta</taxon>
        <taxon>Pterygota</taxon>
        <taxon>Neoptera</taxon>
        <taxon>Endopterygota</taxon>
        <taxon>Hymenoptera</taxon>
        <taxon>Apocrita</taxon>
        <taxon>Aculeata</taxon>
        <taxon>Vespoidea</taxon>
        <taxon>Vespidae</taxon>
        <taxon>Vespinae</taxon>
        <taxon>Vespula</taxon>
    </lineage>
</organism>
<comment type="caution">
    <text evidence="1">The sequence shown here is derived from an EMBL/GenBank/DDBJ whole genome shotgun (WGS) entry which is preliminary data.</text>
</comment>
<dbReference type="EMBL" id="JAUDFV010000131">
    <property type="protein sequence ID" value="KAL2729169.1"/>
    <property type="molecule type" value="Genomic_DNA"/>
</dbReference>